<feature type="compositionally biased region" description="Basic and acidic residues" evidence="1">
    <location>
        <begin position="18"/>
        <end position="29"/>
    </location>
</feature>
<evidence type="ECO:0000313" key="2">
    <source>
        <dbReference type="EMBL" id="EGD25540.1"/>
    </source>
</evidence>
<dbReference type="HOGENOM" id="CLU_2864892_0_0_11"/>
<feature type="compositionally biased region" description="Basic residues" evidence="1">
    <location>
        <begin position="39"/>
        <end position="50"/>
    </location>
</feature>
<accession>E9SXA3</accession>
<keyword evidence="3" id="KW-1185">Reference proteome</keyword>
<evidence type="ECO:0000313" key="3">
    <source>
        <dbReference type="Proteomes" id="UP000004245"/>
    </source>
</evidence>
<reference evidence="2" key="1">
    <citation type="submission" date="2011-01" db="EMBL/GenBank/DDBJ databases">
        <authorList>
            <person name="Muzny D."/>
            <person name="Qin X."/>
            <person name="Buhay C."/>
            <person name="Dugan-Rocha S."/>
            <person name="Ding Y."/>
            <person name="Chen G."/>
            <person name="Hawes A."/>
            <person name="Holder M."/>
            <person name="Jhangiani S."/>
            <person name="Johnson A."/>
            <person name="Khan Z."/>
            <person name="Li Z."/>
            <person name="Liu W."/>
            <person name="Liu X."/>
            <person name="Perez L."/>
            <person name="Shen H."/>
            <person name="Wang Q."/>
            <person name="Watt J."/>
            <person name="Xi L."/>
            <person name="Xin Y."/>
            <person name="Zhou J."/>
            <person name="Deng J."/>
            <person name="Jiang H."/>
            <person name="Liu Y."/>
            <person name="Qu J."/>
            <person name="Song X.-Z."/>
            <person name="Zhang L."/>
            <person name="Villasana D."/>
            <person name="Johnson A."/>
            <person name="Liu J."/>
            <person name="Liyanage D."/>
            <person name="Lorensuhewa L."/>
            <person name="Robinson T."/>
            <person name="Song A."/>
            <person name="Song B.-B."/>
            <person name="Dinh H."/>
            <person name="Thornton R."/>
            <person name="Coyle M."/>
            <person name="Francisco L."/>
            <person name="Jackson L."/>
            <person name="Javaid M."/>
            <person name="Korchina V."/>
            <person name="Kovar C."/>
            <person name="Mata R."/>
            <person name="Mathew T."/>
            <person name="Ngo R."/>
            <person name="Nguyen L."/>
            <person name="Nguyen N."/>
            <person name="Okwuonu G."/>
            <person name="Ongeri F."/>
            <person name="Pham C."/>
            <person name="Simmons D."/>
            <person name="Wilczek-Boney K."/>
            <person name="Hale W."/>
            <person name="Jakkamsetti A."/>
            <person name="Pham P."/>
            <person name="Ruth R."/>
            <person name="San Lucas F."/>
            <person name="Warren J."/>
            <person name="Zhang J."/>
            <person name="Zhao Z."/>
            <person name="Zhou C."/>
            <person name="Zhu D."/>
            <person name="Lee S."/>
            <person name="Bess C."/>
            <person name="Blankenburg K."/>
            <person name="Forbes L."/>
            <person name="Fu Q."/>
            <person name="Gubbala S."/>
            <person name="Hirani K."/>
            <person name="Jayaseelan J.C."/>
            <person name="Lara F."/>
            <person name="Munidasa M."/>
            <person name="Palculict T."/>
            <person name="Patil S."/>
            <person name="Pu L.-L."/>
            <person name="Saada N."/>
            <person name="Tang L."/>
            <person name="Weissenberger G."/>
            <person name="Zhu Y."/>
            <person name="Hemphill L."/>
            <person name="Shang Y."/>
            <person name="Youmans B."/>
            <person name="Ayvaz T."/>
            <person name="Ross M."/>
            <person name="Santibanez J."/>
            <person name="Aqrawi P."/>
            <person name="Gross S."/>
            <person name="Joshi V."/>
            <person name="Fowler G."/>
            <person name="Nazareth L."/>
            <person name="Reid J."/>
            <person name="Worley K."/>
            <person name="Petrosino J."/>
            <person name="Highlander S."/>
            <person name="Gibbs R."/>
        </authorList>
    </citation>
    <scope>NUCLEOTIDE SEQUENCE [LARGE SCALE GENOMIC DNA]</scope>
    <source>
        <strain evidence="2">ATCC 33707</strain>
    </source>
</reference>
<dbReference type="Proteomes" id="UP000004245">
    <property type="component" value="Unassembled WGS sequence"/>
</dbReference>
<name>E9SXA3_RHOHA</name>
<dbReference type="AlphaFoldDB" id="E9SXA3"/>
<gene>
    <name evidence="2" type="ORF">HMPREF0724_10754</name>
</gene>
<organism evidence="2 3">
    <name type="scientific">Prescottella equi ATCC 33707</name>
    <dbReference type="NCBI Taxonomy" id="525370"/>
    <lineage>
        <taxon>Bacteria</taxon>
        <taxon>Bacillati</taxon>
        <taxon>Actinomycetota</taxon>
        <taxon>Actinomycetes</taxon>
        <taxon>Mycobacteriales</taxon>
        <taxon>Nocardiaceae</taxon>
        <taxon>Prescottella</taxon>
    </lineage>
</organism>
<proteinExistence type="predicted"/>
<sequence>MLGTGPTRSFRPAISFHVSDDSNNRRQTESRIASPPVRVPRRRVRARPGRKAGASAHAGRDRAS</sequence>
<feature type="region of interest" description="Disordered" evidence="1">
    <location>
        <begin position="1"/>
        <end position="64"/>
    </location>
</feature>
<comment type="caution">
    <text evidence="2">The sequence shown here is derived from an EMBL/GenBank/DDBJ whole genome shotgun (WGS) entry which is preliminary data.</text>
</comment>
<dbReference type="EMBL" id="ADNW02000005">
    <property type="protein sequence ID" value="EGD25540.1"/>
    <property type="molecule type" value="Genomic_DNA"/>
</dbReference>
<protein>
    <submittedName>
        <fullName evidence="2">Uncharacterized protein</fullName>
    </submittedName>
</protein>
<evidence type="ECO:0000256" key="1">
    <source>
        <dbReference type="SAM" id="MobiDB-lite"/>
    </source>
</evidence>